<gene>
    <name evidence="11" type="ORF">ATOP_07130</name>
</gene>
<evidence type="ECO:0000256" key="3">
    <source>
        <dbReference type="ARBA" id="ARBA00022679"/>
    </source>
</evidence>
<evidence type="ECO:0000256" key="8">
    <source>
        <dbReference type="ARBA" id="ARBA00051245"/>
    </source>
</evidence>
<dbReference type="RefSeq" id="WP_251164271.1">
    <property type="nucleotide sequence ID" value="NZ_BQKC01000001.1"/>
</dbReference>
<dbReference type="InterPro" id="IPR025669">
    <property type="entry name" value="AAA_dom"/>
</dbReference>
<dbReference type="InterPro" id="IPR050445">
    <property type="entry name" value="Bact_polysacc_biosynth/exp"/>
</dbReference>
<dbReference type="Proteomes" id="UP001055025">
    <property type="component" value="Unassembled WGS sequence"/>
</dbReference>
<dbReference type="InterPro" id="IPR005702">
    <property type="entry name" value="Wzc-like_C"/>
</dbReference>
<dbReference type="EC" id="2.7.10.2" evidence="2"/>
<evidence type="ECO:0000256" key="6">
    <source>
        <dbReference type="ARBA" id="ARBA00022840"/>
    </source>
</evidence>
<evidence type="ECO:0000313" key="11">
    <source>
        <dbReference type="EMBL" id="GJM55058.1"/>
    </source>
</evidence>
<evidence type="ECO:0000256" key="9">
    <source>
        <dbReference type="SAM" id="MobiDB-lite"/>
    </source>
</evidence>
<dbReference type="AlphaFoldDB" id="A0AAV5B1U9"/>
<dbReference type="Pfam" id="PF13614">
    <property type="entry name" value="AAA_31"/>
    <property type="match status" value="1"/>
</dbReference>
<keyword evidence="6" id="KW-0067">ATP-binding</keyword>
<keyword evidence="3" id="KW-0808">Transferase</keyword>
<keyword evidence="12" id="KW-1185">Reference proteome</keyword>
<dbReference type="InterPro" id="IPR027417">
    <property type="entry name" value="P-loop_NTPase"/>
</dbReference>
<evidence type="ECO:0000256" key="2">
    <source>
        <dbReference type="ARBA" id="ARBA00011903"/>
    </source>
</evidence>
<dbReference type="EMBL" id="BQKC01000001">
    <property type="protein sequence ID" value="GJM55058.1"/>
    <property type="molecule type" value="Genomic_DNA"/>
</dbReference>
<comment type="catalytic activity">
    <reaction evidence="8">
        <text>L-tyrosyl-[protein] + ATP = O-phospho-L-tyrosyl-[protein] + ADP + H(+)</text>
        <dbReference type="Rhea" id="RHEA:10596"/>
        <dbReference type="Rhea" id="RHEA-COMP:10136"/>
        <dbReference type="Rhea" id="RHEA-COMP:20101"/>
        <dbReference type="ChEBI" id="CHEBI:15378"/>
        <dbReference type="ChEBI" id="CHEBI:30616"/>
        <dbReference type="ChEBI" id="CHEBI:46858"/>
        <dbReference type="ChEBI" id="CHEBI:61978"/>
        <dbReference type="ChEBI" id="CHEBI:456216"/>
        <dbReference type="EC" id="2.7.10.2"/>
    </reaction>
</comment>
<keyword evidence="5" id="KW-0418">Kinase</keyword>
<evidence type="ECO:0000256" key="4">
    <source>
        <dbReference type="ARBA" id="ARBA00022741"/>
    </source>
</evidence>
<comment type="similarity">
    <text evidence="1">Belongs to the CpsD/CapB family.</text>
</comment>
<name>A0AAV5B1U9_9ACTN</name>
<evidence type="ECO:0000256" key="5">
    <source>
        <dbReference type="ARBA" id="ARBA00022777"/>
    </source>
</evidence>
<dbReference type="NCBIfam" id="TIGR01007">
    <property type="entry name" value="eps_fam"/>
    <property type="match status" value="1"/>
</dbReference>
<evidence type="ECO:0000259" key="10">
    <source>
        <dbReference type="Pfam" id="PF13614"/>
    </source>
</evidence>
<feature type="region of interest" description="Disordered" evidence="9">
    <location>
        <begin position="234"/>
        <end position="287"/>
    </location>
</feature>
<dbReference type="GO" id="GO:0004715">
    <property type="term" value="F:non-membrane spanning protein tyrosine kinase activity"/>
    <property type="evidence" value="ECO:0007669"/>
    <property type="project" value="UniProtKB-EC"/>
</dbReference>
<dbReference type="GO" id="GO:0005524">
    <property type="term" value="F:ATP binding"/>
    <property type="evidence" value="ECO:0007669"/>
    <property type="project" value="UniProtKB-KW"/>
</dbReference>
<keyword evidence="7" id="KW-0829">Tyrosine-protein kinase</keyword>
<feature type="compositionally biased region" description="Basic and acidic residues" evidence="9">
    <location>
        <begin position="278"/>
        <end position="287"/>
    </location>
</feature>
<dbReference type="Gene3D" id="3.40.50.300">
    <property type="entry name" value="P-loop containing nucleotide triphosphate hydrolases"/>
    <property type="match status" value="1"/>
</dbReference>
<evidence type="ECO:0000313" key="12">
    <source>
        <dbReference type="Proteomes" id="UP001055025"/>
    </source>
</evidence>
<keyword evidence="4" id="KW-0547">Nucleotide-binding</keyword>
<dbReference type="PANTHER" id="PTHR32309:SF13">
    <property type="entry name" value="FERRIC ENTEROBACTIN TRANSPORT PROTEIN FEPE"/>
    <property type="match status" value="1"/>
</dbReference>
<dbReference type="GO" id="GO:0005886">
    <property type="term" value="C:plasma membrane"/>
    <property type="evidence" value="ECO:0007669"/>
    <property type="project" value="TreeGrafter"/>
</dbReference>
<protein>
    <recommendedName>
        <fullName evidence="2">non-specific protein-tyrosine kinase</fullName>
        <ecNumber evidence="2">2.7.10.2</ecNumber>
    </recommendedName>
</protein>
<evidence type="ECO:0000256" key="7">
    <source>
        <dbReference type="ARBA" id="ARBA00023137"/>
    </source>
</evidence>
<dbReference type="SUPFAM" id="SSF52540">
    <property type="entry name" value="P-loop containing nucleoside triphosphate hydrolases"/>
    <property type="match status" value="1"/>
</dbReference>
<proteinExistence type="inferred from homology"/>
<accession>A0AAV5B1U9</accession>
<dbReference type="PANTHER" id="PTHR32309">
    <property type="entry name" value="TYROSINE-PROTEIN KINASE"/>
    <property type="match status" value="1"/>
</dbReference>
<feature type="domain" description="AAA" evidence="10">
    <location>
        <begin position="45"/>
        <end position="155"/>
    </location>
</feature>
<evidence type="ECO:0000256" key="1">
    <source>
        <dbReference type="ARBA" id="ARBA00007316"/>
    </source>
</evidence>
<feature type="compositionally biased region" description="Low complexity" evidence="9">
    <location>
        <begin position="236"/>
        <end position="249"/>
    </location>
</feature>
<sequence>MARSTGIDRVQMQNALKRLATNIQFSSVDDPVRTLTVTSSIPNEGKTTISCGLAEAFASAGKRVVVVECDMRRRSVANQLKVYAKHGLYSVLSHQVTLDDAVVETGVAGLYFLDAEPRLPNPVDILQSRRFHALMDDLSRAYDYVIFDTPPISAFVDGAVVGHLTDATLLVVRENFTKRETVQAAVEQLKTAEANVIGTVLNYCEAEENEYYYSYYAKDGKRMRREDVEVARKQTAAPAAAPSMRPVAAGTVTAPRPSAAGPRRIAPETTAEMLGLTHDPRIRAGEE</sequence>
<dbReference type="CDD" id="cd05387">
    <property type="entry name" value="BY-kinase"/>
    <property type="match status" value="1"/>
</dbReference>
<organism evidence="11 12">
    <name type="scientific">Granulimonas faecalis</name>
    <dbReference type="NCBI Taxonomy" id="2894155"/>
    <lineage>
        <taxon>Bacteria</taxon>
        <taxon>Bacillati</taxon>
        <taxon>Actinomycetota</taxon>
        <taxon>Coriobacteriia</taxon>
        <taxon>Coriobacteriales</taxon>
        <taxon>Kribbibacteriaceae</taxon>
        <taxon>Granulimonas</taxon>
    </lineage>
</organism>
<reference evidence="11" key="1">
    <citation type="journal article" date="2022" name="Int. J. Syst. Evol. Microbiol.">
        <title>Granulimonas faecalis gen. nov., sp. nov., and Leptogranulimonas caecicola gen. nov., sp. nov., novel lactate-producing Atopobiaceae bacteria isolated from mouse intestines, and an emended description of the family Atopobiaceae.</title>
        <authorList>
            <person name="Morinaga K."/>
            <person name="Kusada H."/>
            <person name="Sakamoto S."/>
            <person name="Murakami T."/>
            <person name="Toyoda A."/>
            <person name="Mori H."/>
            <person name="Meng X.Y."/>
            <person name="Takashino M."/>
            <person name="Murotomi K."/>
            <person name="Tamaki H."/>
        </authorList>
    </citation>
    <scope>NUCLEOTIDE SEQUENCE</scope>
    <source>
        <strain evidence="11">OPF53</strain>
    </source>
</reference>
<comment type="caution">
    <text evidence="11">The sequence shown here is derived from an EMBL/GenBank/DDBJ whole genome shotgun (WGS) entry which is preliminary data.</text>
</comment>